<evidence type="ECO:0000256" key="2">
    <source>
        <dbReference type="ARBA" id="ARBA00023163"/>
    </source>
</evidence>
<dbReference type="InterPro" id="IPR027383">
    <property type="entry name" value="Znf_put"/>
</dbReference>
<dbReference type="AlphaFoldDB" id="A0A8J3BW26"/>
<dbReference type="Proteomes" id="UP000656042">
    <property type="component" value="Unassembled WGS sequence"/>
</dbReference>
<dbReference type="RefSeq" id="WP_189077970.1">
    <property type="nucleotide sequence ID" value="NZ_BMMX01000002.1"/>
</dbReference>
<feature type="compositionally biased region" description="Basic residues" evidence="3">
    <location>
        <begin position="97"/>
        <end position="108"/>
    </location>
</feature>
<sequence>MSATAKHGESEHVTGLLGLYHLGELSAYEAAGVRSHLAACAACRNSAVDVCGVLAALALLTGDRDDLLNTFGALGSAAPPPFPARFAPAEAEPEPRRHARAARLRRSRDRSGARQDPGSGIGAAAAKAAAAPIPAPAAATASPAPCARDGAIAAATKPVARTTPAAPRHDSRPSPRRQPEPSAERRPAPVTAPLGQAEPEPARGAPAAAPPPPAAGRGRERRPTRRIVLTGGLLIVTLSLATLGIGFLARDPLAGNGKPTVTAPPTVTATATDKSHAISMALTLTRRPGGAHVHVRVRGLQRGTGYRLFGNDFSGRSWPLAYWTADGAEESIDGEIAVGIQELSHFTIQRSDRTTVATAYLPR</sequence>
<dbReference type="InterPro" id="IPR041916">
    <property type="entry name" value="Anti_sigma_zinc_sf"/>
</dbReference>
<proteinExistence type="predicted"/>
<keyword evidence="4" id="KW-0472">Membrane</keyword>
<dbReference type="EMBL" id="BMMX01000002">
    <property type="protein sequence ID" value="GGK78720.1"/>
    <property type="molecule type" value="Genomic_DNA"/>
</dbReference>
<keyword evidence="7" id="KW-1185">Reference proteome</keyword>
<organism evidence="6 7">
    <name type="scientific">Mangrovihabitans endophyticus</name>
    <dbReference type="NCBI Taxonomy" id="1751298"/>
    <lineage>
        <taxon>Bacteria</taxon>
        <taxon>Bacillati</taxon>
        <taxon>Actinomycetota</taxon>
        <taxon>Actinomycetes</taxon>
        <taxon>Micromonosporales</taxon>
        <taxon>Micromonosporaceae</taxon>
        <taxon>Mangrovihabitans</taxon>
    </lineage>
</organism>
<feature type="domain" description="Putative zinc-finger" evidence="5">
    <location>
        <begin position="12"/>
        <end position="44"/>
    </location>
</feature>
<keyword evidence="2" id="KW-0804">Transcription</keyword>
<protein>
    <recommendedName>
        <fullName evidence="5">Putative zinc-finger domain-containing protein</fullName>
    </recommendedName>
</protein>
<name>A0A8J3BW26_9ACTN</name>
<dbReference type="Pfam" id="PF13490">
    <property type="entry name" value="zf-HC2"/>
    <property type="match status" value="1"/>
</dbReference>
<reference evidence="6" key="2">
    <citation type="submission" date="2020-09" db="EMBL/GenBank/DDBJ databases">
        <authorList>
            <person name="Sun Q."/>
            <person name="Zhou Y."/>
        </authorList>
    </citation>
    <scope>NUCLEOTIDE SEQUENCE</scope>
    <source>
        <strain evidence="6">CGMCC 4.7299</strain>
    </source>
</reference>
<evidence type="ECO:0000256" key="4">
    <source>
        <dbReference type="SAM" id="Phobius"/>
    </source>
</evidence>
<keyword evidence="1" id="KW-0805">Transcription regulation</keyword>
<feature type="region of interest" description="Disordered" evidence="3">
    <location>
        <begin position="155"/>
        <end position="223"/>
    </location>
</feature>
<feature type="compositionally biased region" description="Basic and acidic residues" evidence="3">
    <location>
        <begin position="167"/>
        <end position="187"/>
    </location>
</feature>
<comment type="caution">
    <text evidence="6">The sequence shown here is derived from an EMBL/GenBank/DDBJ whole genome shotgun (WGS) entry which is preliminary data.</text>
</comment>
<evidence type="ECO:0000313" key="6">
    <source>
        <dbReference type="EMBL" id="GGK78720.1"/>
    </source>
</evidence>
<evidence type="ECO:0000313" key="7">
    <source>
        <dbReference type="Proteomes" id="UP000656042"/>
    </source>
</evidence>
<dbReference type="Gene3D" id="1.10.10.1320">
    <property type="entry name" value="Anti-sigma factor, zinc-finger domain"/>
    <property type="match status" value="1"/>
</dbReference>
<evidence type="ECO:0000256" key="1">
    <source>
        <dbReference type="ARBA" id="ARBA00023015"/>
    </source>
</evidence>
<keyword evidence="4" id="KW-1133">Transmembrane helix</keyword>
<feature type="transmembrane region" description="Helical" evidence="4">
    <location>
        <begin position="227"/>
        <end position="249"/>
    </location>
</feature>
<evidence type="ECO:0000256" key="3">
    <source>
        <dbReference type="SAM" id="MobiDB-lite"/>
    </source>
</evidence>
<reference evidence="6" key="1">
    <citation type="journal article" date="2014" name="Int. J. Syst. Evol. Microbiol.">
        <title>Complete genome sequence of Corynebacterium casei LMG S-19264T (=DSM 44701T), isolated from a smear-ripened cheese.</title>
        <authorList>
            <consortium name="US DOE Joint Genome Institute (JGI-PGF)"/>
            <person name="Walter F."/>
            <person name="Albersmeier A."/>
            <person name="Kalinowski J."/>
            <person name="Ruckert C."/>
        </authorList>
    </citation>
    <scope>NUCLEOTIDE SEQUENCE</scope>
    <source>
        <strain evidence="6">CGMCC 4.7299</strain>
    </source>
</reference>
<feature type="compositionally biased region" description="Low complexity" evidence="3">
    <location>
        <begin position="197"/>
        <end position="207"/>
    </location>
</feature>
<evidence type="ECO:0000259" key="5">
    <source>
        <dbReference type="Pfam" id="PF13490"/>
    </source>
</evidence>
<feature type="region of interest" description="Disordered" evidence="3">
    <location>
        <begin position="82"/>
        <end position="125"/>
    </location>
</feature>
<keyword evidence="4" id="KW-0812">Transmembrane</keyword>
<gene>
    <name evidence="6" type="ORF">GCM10012284_10770</name>
</gene>
<accession>A0A8J3BW26</accession>